<dbReference type="OrthoDB" id="9782163at2"/>
<comment type="similarity">
    <text evidence="2">Belongs to the ABC transporter superfamily.</text>
</comment>
<dbReference type="RefSeq" id="WP_094509396.1">
    <property type="nucleotide sequence ID" value="NZ_JBHEEK010000012.1"/>
</dbReference>
<dbReference type="AlphaFoldDB" id="A0A256F991"/>
<accession>A0A256F991</accession>
<dbReference type="CDD" id="cd03225">
    <property type="entry name" value="ABC_cobalt_CbiO_domain1"/>
    <property type="match status" value="1"/>
</dbReference>
<dbReference type="EMBL" id="NNRJ01000061">
    <property type="protein sequence ID" value="OYR11435.1"/>
    <property type="molecule type" value="Genomic_DNA"/>
</dbReference>
<dbReference type="SUPFAM" id="SSF52540">
    <property type="entry name" value="P-loop containing nucleoside triphosphate hydrolases"/>
    <property type="match status" value="1"/>
</dbReference>
<dbReference type="PANTHER" id="PTHR43553:SF24">
    <property type="entry name" value="ENERGY-COUPLING FACTOR TRANSPORTER ATP-BINDING PROTEIN ECFA1"/>
    <property type="match status" value="1"/>
</dbReference>
<dbReference type="Gene3D" id="3.40.50.300">
    <property type="entry name" value="P-loop containing nucleotide triphosphate hydrolases"/>
    <property type="match status" value="1"/>
</dbReference>
<evidence type="ECO:0000256" key="1">
    <source>
        <dbReference type="ARBA" id="ARBA00004533"/>
    </source>
</evidence>
<name>A0A256F991_9HYPH</name>
<evidence type="ECO:0000256" key="2">
    <source>
        <dbReference type="ARBA" id="ARBA00005417"/>
    </source>
</evidence>
<keyword evidence="8" id="KW-1185">Reference proteome</keyword>
<dbReference type="InterPro" id="IPR050095">
    <property type="entry name" value="ECF_ABC_transporter_ATP-bd"/>
</dbReference>
<evidence type="ECO:0000313" key="7">
    <source>
        <dbReference type="EMBL" id="OYR11435.1"/>
    </source>
</evidence>
<feature type="domain" description="ABC transporter" evidence="6">
    <location>
        <begin position="4"/>
        <end position="239"/>
    </location>
</feature>
<evidence type="ECO:0000256" key="5">
    <source>
        <dbReference type="ARBA" id="ARBA00022840"/>
    </source>
</evidence>
<dbReference type="PROSITE" id="PS50893">
    <property type="entry name" value="ABC_TRANSPORTER_2"/>
    <property type="match status" value="1"/>
</dbReference>
<evidence type="ECO:0000256" key="4">
    <source>
        <dbReference type="ARBA" id="ARBA00022741"/>
    </source>
</evidence>
<dbReference type="PANTHER" id="PTHR43553">
    <property type="entry name" value="HEAVY METAL TRANSPORTER"/>
    <property type="match status" value="1"/>
</dbReference>
<gene>
    <name evidence="7" type="ORF">CEV31_3757</name>
</gene>
<keyword evidence="4" id="KW-0547">Nucleotide-binding</keyword>
<dbReference type="InterPro" id="IPR015856">
    <property type="entry name" value="ABC_transpr_CbiO/EcfA_su"/>
</dbReference>
<protein>
    <submittedName>
        <fullName evidence="7">ABC transporter family protein</fullName>
    </submittedName>
</protein>
<dbReference type="PROSITE" id="PS00211">
    <property type="entry name" value="ABC_TRANSPORTER_1"/>
    <property type="match status" value="1"/>
</dbReference>
<keyword evidence="5" id="KW-0067">ATP-binding</keyword>
<dbReference type="InterPro" id="IPR003439">
    <property type="entry name" value="ABC_transporter-like_ATP-bd"/>
</dbReference>
<dbReference type="SMART" id="SM00382">
    <property type="entry name" value="AAA"/>
    <property type="match status" value="1"/>
</dbReference>
<organism evidence="7 8">
    <name type="scientific">Brucella thiophenivorans</name>
    <dbReference type="NCBI Taxonomy" id="571255"/>
    <lineage>
        <taxon>Bacteria</taxon>
        <taxon>Pseudomonadati</taxon>
        <taxon>Pseudomonadota</taxon>
        <taxon>Alphaproteobacteria</taxon>
        <taxon>Hyphomicrobiales</taxon>
        <taxon>Brucellaceae</taxon>
        <taxon>Brucella/Ochrobactrum group</taxon>
        <taxon>Brucella</taxon>
    </lineage>
</organism>
<dbReference type="InterPro" id="IPR027417">
    <property type="entry name" value="P-loop_NTPase"/>
</dbReference>
<dbReference type="GO" id="GO:0042626">
    <property type="term" value="F:ATPase-coupled transmembrane transporter activity"/>
    <property type="evidence" value="ECO:0007669"/>
    <property type="project" value="TreeGrafter"/>
</dbReference>
<reference evidence="7 8" key="1">
    <citation type="submission" date="2017-07" db="EMBL/GenBank/DDBJ databases">
        <title>Phylogenetic study on the rhizospheric bacterium Ochrobactrum sp. A44.</title>
        <authorList>
            <person name="Krzyzanowska D.M."/>
            <person name="Ossowicki A."/>
            <person name="Rajewska M."/>
            <person name="Maciag T."/>
            <person name="Kaczynski Z."/>
            <person name="Czerwicka M."/>
            <person name="Jafra S."/>
        </authorList>
    </citation>
    <scope>NUCLEOTIDE SEQUENCE [LARGE SCALE GENOMIC DNA]</scope>
    <source>
        <strain evidence="7 8">DSM 7216</strain>
    </source>
</reference>
<dbReference type="GO" id="GO:0043190">
    <property type="term" value="C:ATP-binding cassette (ABC) transporter complex"/>
    <property type="evidence" value="ECO:0007669"/>
    <property type="project" value="TreeGrafter"/>
</dbReference>
<dbReference type="GO" id="GO:0016887">
    <property type="term" value="F:ATP hydrolysis activity"/>
    <property type="evidence" value="ECO:0007669"/>
    <property type="project" value="InterPro"/>
</dbReference>
<sequence>MALIEVLDLSLAFGDQTILHDVSFEINKSERLAILGGNGSGKSSLGRLLAGWNVNSTTSGNVLFKGRPWKDYSSSERASAIQLVGQIPVQHLSGRAFTVEEEIAFGPENLGLPAHEIRKRVDFAVDVTNLGHLLERSPFSLSGGEQQRLVIAASLALKPQVLVLDEPFTNLDPESRDAMLNVFDGLSSDLTIILLETNPSLAATLAERFIFLDNSTIFAEGNAREVLFNPQLVERLGLPAVTQAIVSFLGEKHKLTSPTTLPIGPAEFDAFIESLSNVKN</sequence>
<evidence type="ECO:0000313" key="8">
    <source>
        <dbReference type="Proteomes" id="UP000215590"/>
    </source>
</evidence>
<evidence type="ECO:0000256" key="3">
    <source>
        <dbReference type="ARBA" id="ARBA00022448"/>
    </source>
</evidence>
<dbReference type="InterPro" id="IPR017871">
    <property type="entry name" value="ABC_transporter-like_CS"/>
</dbReference>
<dbReference type="Proteomes" id="UP000215590">
    <property type="component" value="Unassembled WGS sequence"/>
</dbReference>
<dbReference type="InterPro" id="IPR003593">
    <property type="entry name" value="AAA+_ATPase"/>
</dbReference>
<dbReference type="GO" id="GO:0005524">
    <property type="term" value="F:ATP binding"/>
    <property type="evidence" value="ECO:0007669"/>
    <property type="project" value="UniProtKB-KW"/>
</dbReference>
<proteinExistence type="inferred from homology"/>
<comment type="caution">
    <text evidence="7">The sequence shown here is derived from an EMBL/GenBank/DDBJ whole genome shotgun (WGS) entry which is preliminary data.</text>
</comment>
<dbReference type="Pfam" id="PF00005">
    <property type="entry name" value="ABC_tran"/>
    <property type="match status" value="1"/>
</dbReference>
<comment type="subcellular location">
    <subcellularLocation>
        <location evidence="1">Cell inner membrane</location>
    </subcellularLocation>
</comment>
<evidence type="ECO:0000259" key="6">
    <source>
        <dbReference type="PROSITE" id="PS50893"/>
    </source>
</evidence>
<keyword evidence="3" id="KW-0813">Transport</keyword>